<gene>
    <name evidence="2" type="ORF">DL89DRAFT_292271</name>
</gene>
<dbReference type="SUPFAM" id="SSF117281">
    <property type="entry name" value="Kelch motif"/>
    <property type="match status" value="1"/>
</dbReference>
<dbReference type="EMBL" id="MCFD01000005">
    <property type="protein sequence ID" value="ORX70634.1"/>
    <property type="molecule type" value="Genomic_DNA"/>
</dbReference>
<sequence>MPSTELDASELFIRGHKCTGDVPPALVGSSLTYLDGKAYVFGGRSLHTGQLSSDLFVCDLGTFAWRRLAGTSGTSPAARFFHSATAFRQFIIVFGGMGLVAGSESMERSVDESNRSNKLLLGDMAVFDTQTERWVAERALDSGGPAGPAVEAEAPAPRYAHLATLLGSRLLVVGGQDLDEQYVEELNVYDLQRGAWVLRAGFPRAVGLYRSFIAGTGDGGRTLLYSNYSFAAVKRALYALSAPPDCTLQDLSEAIQGEPPGLRFPRGSMVDGRTVLMTGTLISHEGHSELSVWALDVAELQWRVVDCGGRFRAGSWNQSLVDPRSNTLVLFGDSRRDLTYDYQRRRLNYGEVRTVDLRALGFRLSRGSTKQPFATAARAAAVAAASDTASPPPRAADALFELGAQLLFVPQLADAHIDGSDGHVPVNSGLLQARWPVQAQQWAGIADDLLTADMPRRFQIDASCAAIHILVFFLHTGRVDVAARHGPHAPSDASAATDAQAVAVLGELLGVARASGLRDLGIHAVNALRDLASPQTAPLVFEAGLRAQHRGLQARSVVVLRGHLPALAADRGSALYAISEPARLALLKYFPRAEHEAEPETRARAPSDAGSTPLLRKPPRSPFQQAGMFEMRRPWDTSVMNSPVITSPLTSSPRFAGSPDAEKRTSGNSPLINQVDVDDSSQYSSASSNRLSVVGGSTHSNASDGLSERRPSDAPEPSSSRASIFRPWSKVKKIANAAAGNSAPAVPSMPTL</sequence>
<dbReference type="Gene3D" id="2.120.10.80">
    <property type="entry name" value="Kelch-type beta propeller"/>
    <property type="match status" value="1"/>
</dbReference>
<comment type="caution">
    <text evidence="2">The sequence shown here is derived from an EMBL/GenBank/DDBJ whole genome shotgun (WGS) entry which is preliminary data.</text>
</comment>
<evidence type="ECO:0000313" key="2">
    <source>
        <dbReference type="EMBL" id="ORX70634.1"/>
    </source>
</evidence>
<protein>
    <submittedName>
        <fullName evidence="2">Galactose oxidase</fullName>
    </submittedName>
</protein>
<dbReference type="PANTHER" id="PTHR43503:SF2">
    <property type="entry name" value="NEGATIVE REGULATOR OF SPORULATION MDS3-RELATED"/>
    <property type="match status" value="1"/>
</dbReference>
<dbReference type="RefSeq" id="XP_040744213.1">
    <property type="nucleotide sequence ID" value="XM_040890283.1"/>
</dbReference>
<dbReference type="AlphaFoldDB" id="A0A1Y1WBV2"/>
<organism evidence="2 3">
    <name type="scientific">Linderina pennispora</name>
    <dbReference type="NCBI Taxonomy" id="61395"/>
    <lineage>
        <taxon>Eukaryota</taxon>
        <taxon>Fungi</taxon>
        <taxon>Fungi incertae sedis</taxon>
        <taxon>Zoopagomycota</taxon>
        <taxon>Kickxellomycotina</taxon>
        <taxon>Kickxellomycetes</taxon>
        <taxon>Kickxellales</taxon>
        <taxon>Kickxellaceae</taxon>
        <taxon>Linderina</taxon>
    </lineage>
</organism>
<keyword evidence="3" id="KW-1185">Reference proteome</keyword>
<dbReference type="InterPro" id="IPR015915">
    <property type="entry name" value="Kelch-typ_b-propeller"/>
</dbReference>
<feature type="compositionally biased region" description="Polar residues" evidence="1">
    <location>
        <begin position="639"/>
        <end position="653"/>
    </location>
</feature>
<dbReference type="Pfam" id="PF24681">
    <property type="entry name" value="Kelch_KLHDC2_KLHL20_DRC7"/>
    <property type="match status" value="1"/>
</dbReference>
<reference evidence="2 3" key="1">
    <citation type="submission" date="2016-07" db="EMBL/GenBank/DDBJ databases">
        <title>Pervasive Adenine N6-methylation of Active Genes in Fungi.</title>
        <authorList>
            <consortium name="DOE Joint Genome Institute"/>
            <person name="Mondo S.J."/>
            <person name="Dannebaum R.O."/>
            <person name="Kuo R.C."/>
            <person name="Labutti K."/>
            <person name="Haridas S."/>
            <person name="Kuo A."/>
            <person name="Salamov A."/>
            <person name="Ahrendt S.R."/>
            <person name="Lipzen A."/>
            <person name="Sullivan W."/>
            <person name="Andreopoulos W.B."/>
            <person name="Clum A."/>
            <person name="Lindquist E."/>
            <person name="Daum C."/>
            <person name="Ramamoorthy G.K."/>
            <person name="Gryganskyi A."/>
            <person name="Culley D."/>
            <person name="Magnuson J.K."/>
            <person name="James T.Y."/>
            <person name="O'Malley M.A."/>
            <person name="Stajich J.E."/>
            <person name="Spatafora J.W."/>
            <person name="Visel A."/>
            <person name="Grigoriev I.V."/>
        </authorList>
    </citation>
    <scope>NUCLEOTIDE SEQUENCE [LARGE SCALE GENOMIC DNA]</scope>
    <source>
        <strain evidence="2 3">ATCC 12442</strain>
    </source>
</reference>
<feature type="region of interest" description="Disordered" evidence="1">
    <location>
        <begin position="639"/>
        <end position="726"/>
    </location>
</feature>
<evidence type="ECO:0000256" key="1">
    <source>
        <dbReference type="SAM" id="MobiDB-lite"/>
    </source>
</evidence>
<proteinExistence type="predicted"/>
<dbReference type="Proteomes" id="UP000193922">
    <property type="component" value="Unassembled WGS sequence"/>
</dbReference>
<dbReference type="GO" id="GO:0005829">
    <property type="term" value="C:cytosol"/>
    <property type="evidence" value="ECO:0007669"/>
    <property type="project" value="TreeGrafter"/>
</dbReference>
<dbReference type="GO" id="GO:0005739">
    <property type="term" value="C:mitochondrion"/>
    <property type="evidence" value="ECO:0007669"/>
    <property type="project" value="TreeGrafter"/>
</dbReference>
<dbReference type="GeneID" id="63806931"/>
<dbReference type="GO" id="GO:0045454">
    <property type="term" value="P:cell redox homeostasis"/>
    <property type="evidence" value="ECO:0007669"/>
    <property type="project" value="TreeGrafter"/>
</dbReference>
<name>A0A1Y1WBV2_9FUNG</name>
<evidence type="ECO:0000313" key="3">
    <source>
        <dbReference type="Proteomes" id="UP000193922"/>
    </source>
</evidence>
<dbReference type="PANTHER" id="PTHR43503">
    <property type="entry name" value="MCG48959-RELATED"/>
    <property type="match status" value="1"/>
</dbReference>
<accession>A0A1Y1WBV2</accession>
<feature type="region of interest" description="Disordered" evidence="1">
    <location>
        <begin position="596"/>
        <end position="625"/>
    </location>
</feature>
<feature type="compositionally biased region" description="Basic and acidic residues" evidence="1">
    <location>
        <begin position="596"/>
        <end position="605"/>
    </location>
</feature>
<feature type="compositionally biased region" description="Polar residues" evidence="1">
    <location>
        <begin position="695"/>
        <end position="704"/>
    </location>
</feature>
<dbReference type="OrthoDB" id="10001928at2759"/>
<feature type="compositionally biased region" description="Low complexity" evidence="1">
    <location>
        <begin position="680"/>
        <end position="692"/>
    </location>
</feature>
<dbReference type="STRING" id="61395.A0A1Y1WBV2"/>